<accession>A0A4V3BID0</accession>
<dbReference type="EMBL" id="NKLP01000111">
    <property type="protein sequence ID" value="TDN31348.1"/>
    <property type="molecule type" value="Genomic_DNA"/>
</dbReference>
<evidence type="ECO:0000313" key="5">
    <source>
        <dbReference type="EMBL" id="TDN31348.1"/>
    </source>
</evidence>
<name>A0A4V3BID0_9LACO</name>
<dbReference type="EMBL" id="SCLX01000031">
    <property type="protein sequence ID" value="RXF57607.1"/>
    <property type="molecule type" value="Genomic_DNA"/>
</dbReference>
<dbReference type="Proteomes" id="UP000289808">
    <property type="component" value="Unassembled WGS sequence"/>
</dbReference>
<feature type="compositionally biased region" description="Low complexity" evidence="1">
    <location>
        <begin position="135"/>
        <end position="147"/>
    </location>
</feature>
<evidence type="ECO:0000259" key="2">
    <source>
        <dbReference type="Pfam" id="PF14338"/>
    </source>
</evidence>
<evidence type="ECO:0000313" key="4">
    <source>
        <dbReference type="EMBL" id="RXF57607.1"/>
    </source>
</evidence>
<dbReference type="Proteomes" id="UP001434419">
    <property type="component" value="Unassembled WGS sequence"/>
</dbReference>
<feature type="compositionally biased region" description="Polar residues" evidence="1">
    <location>
        <begin position="148"/>
        <end position="165"/>
    </location>
</feature>
<feature type="compositionally biased region" description="Basic and acidic residues" evidence="1">
    <location>
        <begin position="115"/>
        <end position="134"/>
    </location>
</feature>
<evidence type="ECO:0000313" key="3">
    <source>
        <dbReference type="EMBL" id="MES5149151.1"/>
    </source>
</evidence>
<dbReference type="InterPro" id="IPR025745">
    <property type="entry name" value="Mrr-like_N_dom"/>
</dbReference>
<comment type="caution">
    <text evidence="5">The sequence shown here is derived from an EMBL/GenBank/DDBJ whole genome shotgun (WGS) entry which is preliminary data.</text>
</comment>
<proteinExistence type="predicted"/>
<dbReference type="Gene3D" id="3.40.10.10">
    <property type="entry name" value="DNA Methylphosphotriester Repair Domain"/>
    <property type="match status" value="1"/>
</dbReference>
<protein>
    <submittedName>
        <fullName evidence="3">Winged helix-turn-helix domain-containing protein</fullName>
    </submittedName>
</protein>
<dbReference type="InterPro" id="IPR035451">
    <property type="entry name" value="Ada-like_dom_sf"/>
</dbReference>
<reference evidence="4 6" key="2">
    <citation type="submission" date="2019-01" db="EMBL/GenBank/DDBJ databases">
        <title>The genome sequence of Lactobacillus crispatus L49.</title>
        <authorList>
            <person name="Zhong J."/>
            <person name="Zhang J."/>
        </authorList>
    </citation>
    <scope>NUCLEOTIDE SEQUENCE [LARGE SCALE GENOMIC DNA]</scope>
    <source>
        <strain evidence="4 6">L49</strain>
    </source>
</reference>
<dbReference type="EMBL" id="JBETVU010000012">
    <property type="protein sequence ID" value="MES5149151.1"/>
    <property type="molecule type" value="Genomic_DNA"/>
</dbReference>
<organism evidence="5 7">
    <name type="scientific">Lactobacillus crispatus</name>
    <dbReference type="NCBI Taxonomy" id="47770"/>
    <lineage>
        <taxon>Bacteria</taxon>
        <taxon>Bacillati</taxon>
        <taxon>Bacillota</taxon>
        <taxon>Bacilli</taxon>
        <taxon>Lactobacillales</taxon>
        <taxon>Lactobacillaceae</taxon>
        <taxon>Lactobacillus</taxon>
    </lineage>
</organism>
<feature type="domain" description="Restriction system protein Mrr-like N-terminal" evidence="2">
    <location>
        <begin position="1"/>
        <end position="56"/>
    </location>
</feature>
<evidence type="ECO:0000256" key="1">
    <source>
        <dbReference type="SAM" id="MobiDB-lite"/>
    </source>
</evidence>
<dbReference type="SUPFAM" id="SSF57884">
    <property type="entry name" value="Ada DNA repair protein, N-terminal domain (N-Ada 10)"/>
    <property type="match status" value="1"/>
</dbReference>
<keyword evidence="8" id="KW-1185">Reference proteome</keyword>
<dbReference type="AlphaFoldDB" id="A0A4V3BID0"/>
<gene>
    <name evidence="3" type="ORF">ABVC42_04310</name>
    <name evidence="5" type="ORF">CEE75_06200</name>
    <name evidence="4" type="ORF">ERD32_06290</name>
</gene>
<sequence length="225" mass="25404">MNLPEELVNLRYPSKYHDLVAISRVAWALSDLKLAGLLISPRRSIYKISDTEKLLLNKYGLNITRELVHSQPAYIEHQKKFQEKSTTDEEVLEEQTFELAEEKKKKDEYDKLSSELKDAKDKKEEQEKEQKEQAKAAAKKATQIAKQSRQNESAQSSRSTATHHSNGGGNHGDLDTAETGKIVGNVNSKIYHVPGQAGYHMNSANAVYFNSEQDAINAGYRKAKR</sequence>
<dbReference type="Pfam" id="PF14338">
    <property type="entry name" value="Mrr_N"/>
    <property type="match status" value="1"/>
</dbReference>
<reference evidence="5 7" key="1">
    <citation type="submission" date="2017-06" db="EMBL/GenBank/DDBJ databases">
        <authorList>
            <person name="Swanenburg J."/>
            <person name="Kort R."/>
        </authorList>
    </citation>
    <scope>NUCLEOTIDE SEQUENCE [LARGE SCALE GENOMIC DNA]</scope>
    <source>
        <strain evidence="5 7">RL05</strain>
    </source>
</reference>
<evidence type="ECO:0000313" key="7">
    <source>
        <dbReference type="Proteomes" id="UP000295195"/>
    </source>
</evidence>
<reference evidence="3" key="3">
    <citation type="submission" date="2024-06" db="EMBL/GenBank/DDBJ databases">
        <title>Vaginal Lactobacillus fatty acid response mechanisms reveal a metabolite-targeted strategy for bacterial vaginosis treatment.</title>
        <authorList>
            <person name="Zhu M."/>
            <person name="Blainey P.C."/>
            <person name="Bloom S.M."/>
            <person name="Kwon D.S."/>
        </authorList>
    </citation>
    <scope>NUCLEOTIDE SEQUENCE</scope>
    <source>
        <strain evidence="3">194_F1_1</strain>
    </source>
</reference>
<evidence type="ECO:0000313" key="8">
    <source>
        <dbReference type="Proteomes" id="UP001434419"/>
    </source>
</evidence>
<evidence type="ECO:0000313" key="6">
    <source>
        <dbReference type="Proteomes" id="UP000289808"/>
    </source>
</evidence>
<feature type="region of interest" description="Disordered" evidence="1">
    <location>
        <begin position="115"/>
        <end position="180"/>
    </location>
</feature>
<dbReference type="RefSeq" id="WP_080543274.1">
    <property type="nucleotide sequence ID" value="NZ_CAZZQD010000001.1"/>
</dbReference>
<dbReference type="Proteomes" id="UP000295195">
    <property type="component" value="Unassembled WGS sequence"/>
</dbReference>